<evidence type="ECO:0000313" key="3">
    <source>
        <dbReference type="Proteomes" id="UP000199309"/>
    </source>
</evidence>
<comment type="similarity">
    <text evidence="1">Belongs to the UPF0111 family.</text>
</comment>
<gene>
    <name evidence="2" type="ORF">SAMN05660299_02013</name>
</gene>
<dbReference type="PANTHER" id="PTHR37298:SF1">
    <property type="entry name" value="UPF0111 PROTEIN YKAA"/>
    <property type="match status" value="1"/>
</dbReference>
<dbReference type="InterPro" id="IPR052912">
    <property type="entry name" value="UPF0111_domain"/>
</dbReference>
<dbReference type="EMBL" id="FNHQ01000021">
    <property type="protein sequence ID" value="SDN05103.1"/>
    <property type="molecule type" value="Genomic_DNA"/>
</dbReference>
<protein>
    <recommendedName>
        <fullName evidence="4">Phosphate transport regulator (Distant homolog of PhoU)</fullName>
    </recommendedName>
</protein>
<keyword evidence="3" id="KW-1185">Reference proteome</keyword>
<dbReference type="Proteomes" id="UP000199309">
    <property type="component" value="Unassembled WGS sequence"/>
</dbReference>
<dbReference type="Pfam" id="PF01865">
    <property type="entry name" value="PhoU_div"/>
    <property type="match status" value="1"/>
</dbReference>
<dbReference type="InterPro" id="IPR038078">
    <property type="entry name" value="PhoU-like_sf"/>
</dbReference>
<organism evidence="2 3">
    <name type="scientific">Megasphaera paucivorans</name>
    <dbReference type="NCBI Taxonomy" id="349095"/>
    <lineage>
        <taxon>Bacteria</taxon>
        <taxon>Bacillati</taxon>
        <taxon>Bacillota</taxon>
        <taxon>Negativicutes</taxon>
        <taxon>Veillonellales</taxon>
        <taxon>Veillonellaceae</taxon>
        <taxon>Megasphaera</taxon>
    </lineage>
</organism>
<sequence>MIHINNNHTELFNYLIDLAGIFNQGTILANEAMLDILKIPHHREKMFHLEHRADQINQEIITQLSCIFVTPIDREDFYKLACNLEDCVDRMHDFLMRTELYHMKESTTAAIQITTLLIDMSAALVELFQLLKNISKNESVLMKKSTHLGTIESAVDTIYRKEISRIFEGNIPLLDIIKWQDLLNILENTSDQVEYLSNILKEVIMKYA</sequence>
<evidence type="ECO:0000256" key="1">
    <source>
        <dbReference type="ARBA" id="ARBA00008591"/>
    </source>
</evidence>
<reference evidence="2 3" key="1">
    <citation type="submission" date="2016-10" db="EMBL/GenBank/DDBJ databases">
        <authorList>
            <person name="de Groot N.N."/>
        </authorList>
    </citation>
    <scope>NUCLEOTIDE SEQUENCE [LARGE SCALE GENOMIC DNA]</scope>
    <source>
        <strain evidence="2 3">DSM 16981</strain>
    </source>
</reference>
<dbReference type="PANTHER" id="PTHR37298">
    <property type="entry name" value="UPF0111 PROTEIN YKAA"/>
    <property type="match status" value="1"/>
</dbReference>
<proteinExistence type="inferred from homology"/>
<evidence type="ECO:0000313" key="2">
    <source>
        <dbReference type="EMBL" id="SDN05103.1"/>
    </source>
</evidence>
<evidence type="ECO:0008006" key="4">
    <source>
        <dbReference type="Google" id="ProtNLM"/>
    </source>
</evidence>
<dbReference type="RefSeq" id="WP_176762950.1">
    <property type="nucleotide sequence ID" value="NZ_FNHQ01000021.1"/>
</dbReference>
<dbReference type="Gene3D" id="1.20.58.220">
    <property type="entry name" value="Phosphate transport system protein phou homolog 2, domain 2"/>
    <property type="match status" value="1"/>
</dbReference>
<dbReference type="STRING" id="349095.SAMN05660299_02013"/>
<dbReference type="AlphaFoldDB" id="A0A1G9Y9K4"/>
<accession>A0A1G9Y9K4</accession>
<name>A0A1G9Y9K4_9FIRM</name>
<dbReference type="InterPro" id="IPR018445">
    <property type="entry name" value="Put_Phosphate_transp_reg"/>
</dbReference>